<evidence type="ECO:0000313" key="1">
    <source>
        <dbReference type="EMBL" id="KIJ37213.1"/>
    </source>
</evidence>
<dbReference type="AlphaFoldDB" id="A0A0C9U2X6"/>
<accession>A0A0C9U2X6</accession>
<evidence type="ECO:0000313" key="2">
    <source>
        <dbReference type="Proteomes" id="UP000054279"/>
    </source>
</evidence>
<organism evidence="1 2">
    <name type="scientific">Sphaerobolus stellatus (strain SS14)</name>
    <dbReference type="NCBI Taxonomy" id="990650"/>
    <lineage>
        <taxon>Eukaryota</taxon>
        <taxon>Fungi</taxon>
        <taxon>Dikarya</taxon>
        <taxon>Basidiomycota</taxon>
        <taxon>Agaricomycotina</taxon>
        <taxon>Agaricomycetes</taxon>
        <taxon>Phallomycetidae</taxon>
        <taxon>Geastrales</taxon>
        <taxon>Sphaerobolaceae</taxon>
        <taxon>Sphaerobolus</taxon>
    </lineage>
</organism>
<reference evidence="1 2" key="1">
    <citation type="submission" date="2014-06" db="EMBL/GenBank/DDBJ databases">
        <title>Evolutionary Origins and Diversification of the Mycorrhizal Mutualists.</title>
        <authorList>
            <consortium name="DOE Joint Genome Institute"/>
            <consortium name="Mycorrhizal Genomics Consortium"/>
            <person name="Kohler A."/>
            <person name="Kuo A."/>
            <person name="Nagy L.G."/>
            <person name="Floudas D."/>
            <person name="Copeland A."/>
            <person name="Barry K.W."/>
            <person name="Cichocki N."/>
            <person name="Veneault-Fourrey C."/>
            <person name="LaButti K."/>
            <person name="Lindquist E.A."/>
            <person name="Lipzen A."/>
            <person name="Lundell T."/>
            <person name="Morin E."/>
            <person name="Murat C."/>
            <person name="Riley R."/>
            <person name="Ohm R."/>
            <person name="Sun H."/>
            <person name="Tunlid A."/>
            <person name="Henrissat B."/>
            <person name="Grigoriev I.V."/>
            <person name="Hibbett D.S."/>
            <person name="Martin F."/>
        </authorList>
    </citation>
    <scope>NUCLEOTIDE SEQUENCE [LARGE SCALE GENOMIC DNA]</scope>
    <source>
        <strain evidence="1 2">SS14</strain>
    </source>
</reference>
<dbReference type="Proteomes" id="UP000054279">
    <property type="component" value="Unassembled WGS sequence"/>
</dbReference>
<name>A0A0C9U2X6_SPHS4</name>
<protein>
    <submittedName>
        <fullName evidence="1">Uncharacterized protein</fullName>
    </submittedName>
</protein>
<dbReference type="EMBL" id="KN837171">
    <property type="protein sequence ID" value="KIJ37213.1"/>
    <property type="molecule type" value="Genomic_DNA"/>
</dbReference>
<sequence length="226" mass="25573">MSASSGAALCAVSPGLFDLASPLLYHNVILRDPQAFFSFKTTLNSSPQGPLYSTSVRELYLPKQLIYQTFPLPTDHLSLLNLQSLSVYRLSHLRPFQAGLFEEISHVLTLESLTHLTLPPRAFLGGLSLHPRIMPNLTHIALPINLGNEKIGIILDKYRFVNRTYLEYSLKKIVLVSCNISKRERISELTDRRTFLEMFKLDVEDQRYVVASNDLSHFMSVKPQGV</sequence>
<gene>
    <name evidence="1" type="ORF">M422DRAFT_260376</name>
</gene>
<dbReference type="HOGENOM" id="CLU_1225460_0_0_1"/>
<proteinExistence type="predicted"/>
<keyword evidence="2" id="KW-1185">Reference proteome</keyword>